<dbReference type="InterPro" id="IPR023393">
    <property type="entry name" value="START-like_dom_sf"/>
</dbReference>
<evidence type="ECO:0000313" key="2">
    <source>
        <dbReference type="EMBL" id="GAA4021503.1"/>
    </source>
</evidence>
<gene>
    <name evidence="2" type="ORF">GCM10022280_22590</name>
</gene>
<dbReference type="Gene3D" id="3.30.530.20">
    <property type="match status" value="1"/>
</dbReference>
<evidence type="ECO:0000313" key="3">
    <source>
        <dbReference type="Proteomes" id="UP001500235"/>
    </source>
</evidence>
<feature type="chain" id="PRO_5045511989" evidence="1">
    <location>
        <begin position="17"/>
        <end position="173"/>
    </location>
</feature>
<dbReference type="EMBL" id="BAABBQ010000001">
    <property type="protein sequence ID" value="GAA4021503.1"/>
    <property type="molecule type" value="Genomic_DNA"/>
</dbReference>
<organism evidence="2 3">
    <name type="scientific">Sphingomonas swuensis</name>
    <dbReference type="NCBI Taxonomy" id="977800"/>
    <lineage>
        <taxon>Bacteria</taxon>
        <taxon>Pseudomonadati</taxon>
        <taxon>Pseudomonadota</taxon>
        <taxon>Alphaproteobacteria</taxon>
        <taxon>Sphingomonadales</taxon>
        <taxon>Sphingomonadaceae</taxon>
        <taxon>Sphingomonas</taxon>
    </lineage>
</organism>
<dbReference type="Proteomes" id="UP001500235">
    <property type="component" value="Unassembled WGS sequence"/>
</dbReference>
<feature type="signal peptide" evidence="1">
    <location>
        <begin position="1"/>
        <end position="16"/>
    </location>
</feature>
<dbReference type="SUPFAM" id="SSF55961">
    <property type="entry name" value="Bet v1-like"/>
    <property type="match status" value="1"/>
</dbReference>
<keyword evidence="1" id="KW-0732">Signal</keyword>
<protein>
    <submittedName>
        <fullName evidence="2">SRPBCC family protein</fullName>
    </submittedName>
</protein>
<keyword evidence="3" id="KW-1185">Reference proteome</keyword>
<evidence type="ECO:0000256" key="1">
    <source>
        <dbReference type="SAM" id="SignalP"/>
    </source>
</evidence>
<comment type="caution">
    <text evidence="2">The sequence shown here is derived from an EMBL/GenBank/DDBJ whole genome shotgun (WGS) entry which is preliminary data.</text>
</comment>
<reference evidence="3" key="1">
    <citation type="journal article" date="2019" name="Int. J. Syst. Evol. Microbiol.">
        <title>The Global Catalogue of Microorganisms (GCM) 10K type strain sequencing project: providing services to taxonomists for standard genome sequencing and annotation.</title>
        <authorList>
            <consortium name="The Broad Institute Genomics Platform"/>
            <consortium name="The Broad Institute Genome Sequencing Center for Infectious Disease"/>
            <person name="Wu L."/>
            <person name="Ma J."/>
        </authorList>
    </citation>
    <scope>NUCLEOTIDE SEQUENCE [LARGE SCALE GENOMIC DNA]</scope>
    <source>
        <strain evidence="3">JCM 17563</strain>
    </source>
</reference>
<name>A0ABP7T5V6_9SPHN</name>
<proteinExistence type="predicted"/>
<sequence>MVAAAALLVASAPARATVLASSGNGFEVESRVDTALPPAALFRAFGDLPSWWSAEHSYSGKSANLSLDLKPGGCWCERLPSGGGVEHMRVAFVDPPSRIVLTGALGPLLAEATTGVMQVVIEPSATGSSLVINYRAAGFAKGGAARLAPAVDQVLAIQAKRLAARAEELARKR</sequence>
<accession>A0ABP7T5V6</accession>